<evidence type="ECO:0000313" key="2">
    <source>
        <dbReference type="Proteomes" id="UP000813427"/>
    </source>
</evidence>
<evidence type="ECO:0000313" key="1">
    <source>
        <dbReference type="EMBL" id="KAH7246445.1"/>
    </source>
</evidence>
<comment type="caution">
    <text evidence="1">The sequence shown here is derived from an EMBL/GenBank/DDBJ whole genome shotgun (WGS) entry which is preliminary data.</text>
</comment>
<dbReference type="AlphaFoldDB" id="A0A8K0RZX2"/>
<keyword evidence="2" id="KW-1185">Reference proteome</keyword>
<proteinExistence type="predicted"/>
<dbReference type="Proteomes" id="UP000813427">
    <property type="component" value="Unassembled WGS sequence"/>
</dbReference>
<reference evidence="1" key="1">
    <citation type="journal article" date="2021" name="Nat. Commun.">
        <title>Genetic determinants of endophytism in the Arabidopsis root mycobiome.</title>
        <authorList>
            <person name="Mesny F."/>
            <person name="Miyauchi S."/>
            <person name="Thiergart T."/>
            <person name="Pickel B."/>
            <person name="Atanasova L."/>
            <person name="Karlsson M."/>
            <person name="Huettel B."/>
            <person name="Barry K.W."/>
            <person name="Haridas S."/>
            <person name="Chen C."/>
            <person name="Bauer D."/>
            <person name="Andreopoulos W."/>
            <person name="Pangilinan J."/>
            <person name="LaButti K."/>
            <person name="Riley R."/>
            <person name="Lipzen A."/>
            <person name="Clum A."/>
            <person name="Drula E."/>
            <person name="Henrissat B."/>
            <person name="Kohler A."/>
            <person name="Grigoriev I.V."/>
            <person name="Martin F.M."/>
            <person name="Hacquard S."/>
        </authorList>
    </citation>
    <scope>NUCLEOTIDE SEQUENCE</scope>
    <source>
        <strain evidence="1">MPI-SDFR-AT-0068</strain>
    </source>
</reference>
<sequence>MTWKLGDEELASNGGRGTDDALTVTRILEASDIPCCLVGRSVLIFYGAARLRPDWEIGIPAELVGKGANFYFILVPAQDVHIVCEPSNITRSLRGLPYPKLSVFIQSCLDTRNELQLCDVVDGTDLPEQWGEENLELEGFNDVEWAKEINKRGSKLENGKFAHWSPFAWDAPKSRRDMWQSMVRTKKDRLDWTKPDHVFITQYRIIGDPDPWTILSDDY</sequence>
<protein>
    <submittedName>
        <fullName evidence="1">Uncharacterized protein</fullName>
    </submittedName>
</protein>
<organism evidence="1 2">
    <name type="scientific">Fusarium tricinctum</name>
    <dbReference type="NCBI Taxonomy" id="61284"/>
    <lineage>
        <taxon>Eukaryota</taxon>
        <taxon>Fungi</taxon>
        <taxon>Dikarya</taxon>
        <taxon>Ascomycota</taxon>
        <taxon>Pezizomycotina</taxon>
        <taxon>Sordariomycetes</taxon>
        <taxon>Hypocreomycetidae</taxon>
        <taxon>Hypocreales</taxon>
        <taxon>Nectriaceae</taxon>
        <taxon>Fusarium</taxon>
        <taxon>Fusarium tricinctum species complex</taxon>
    </lineage>
</organism>
<dbReference type="OrthoDB" id="3259529at2759"/>
<dbReference type="EMBL" id="JAGPXF010000004">
    <property type="protein sequence ID" value="KAH7246445.1"/>
    <property type="molecule type" value="Genomic_DNA"/>
</dbReference>
<name>A0A8K0RZX2_9HYPO</name>
<gene>
    <name evidence="1" type="ORF">BKA59DRAFT_455488</name>
</gene>
<accession>A0A8K0RZX2</accession>